<dbReference type="InterPro" id="IPR016136">
    <property type="entry name" value="DNA_helicase_N/primase_C"/>
</dbReference>
<dbReference type="GO" id="GO:1990077">
    <property type="term" value="C:primosome complex"/>
    <property type="evidence" value="ECO:0007669"/>
    <property type="project" value="UniProtKB-KW"/>
</dbReference>
<evidence type="ECO:0000256" key="2">
    <source>
        <dbReference type="ARBA" id="ARBA00022705"/>
    </source>
</evidence>
<dbReference type="InterPro" id="IPR043764">
    <property type="entry name" value="DUF5710"/>
</dbReference>
<dbReference type="GO" id="GO:0003678">
    <property type="term" value="F:DNA helicase activity"/>
    <property type="evidence" value="ECO:0007669"/>
    <property type="project" value="InterPro"/>
</dbReference>
<evidence type="ECO:0000259" key="4">
    <source>
        <dbReference type="Pfam" id="PF00772"/>
    </source>
</evidence>
<dbReference type="Gene3D" id="1.10.860.10">
    <property type="entry name" value="DNAb Helicase, Chain A"/>
    <property type="match status" value="1"/>
</dbReference>
<dbReference type="GO" id="GO:0003677">
    <property type="term" value="F:DNA binding"/>
    <property type="evidence" value="ECO:0007669"/>
    <property type="project" value="UniProtKB-KW"/>
</dbReference>
<protein>
    <submittedName>
        <fullName evidence="6">DNA primase TraC</fullName>
    </submittedName>
</protein>
<evidence type="ECO:0000256" key="1">
    <source>
        <dbReference type="ARBA" id="ARBA00022515"/>
    </source>
</evidence>
<organism evidence="6 7">
    <name type="scientific">Acetobacter pasteurianus</name>
    <name type="common">Acetobacter turbidans</name>
    <dbReference type="NCBI Taxonomy" id="438"/>
    <lineage>
        <taxon>Bacteria</taxon>
        <taxon>Pseudomonadati</taxon>
        <taxon>Pseudomonadota</taxon>
        <taxon>Alphaproteobacteria</taxon>
        <taxon>Acetobacterales</taxon>
        <taxon>Acetobacteraceae</taxon>
        <taxon>Acetobacter</taxon>
    </lineage>
</organism>
<keyword evidence="3" id="KW-0238">DNA-binding</keyword>
<dbReference type="Pfam" id="PF00772">
    <property type="entry name" value="DnaB"/>
    <property type="match status" value="1"/>
</dbReference>
<comment type="caution">
    <text evidence="6">The sequence shown here is derived from an EMBL/GenBank/DDBJ whole genome shotgun (WGS) entry which is preliminary data.</text>
</comment>
<accession>A0A1A0D0V3</accession>
<dbReference type="Proteomes" id="UP000093796">
    <property type="component" value="Unassembled WGS sequence"/>
</dbReference>
<gene>
    <name evidence="6" type="ORF">SRCM100623_02371</name>
</gene>
<proteinExistence type="predicted"/>
<evidence type="ECO:0000259" key="5">
    <source>
        <dbReference type="Pfam" id="PF18974"/>
    </source>
</evidence>
<dbReference type="InterPro" id="IPR007693">
    <property type="entry name" value="DNA_helicase_DnaB-like_N"/>
</dbReference>
<dbReference type="Pfam" id="PF18974">
    <property type="entry name" value="DUF5710"/>
    <property type="match status" value="1"/>
</dbReference>
<evidence type="ECO:0000256" key="3">
    <source>
        <dbReference type="ARBA" id="ARBA00023125"/>
    </source>
</evidence>
<dbReference type="SUPFAM" id="SSF48024">
    <property type="entry name" value="N-terminal domain of DnaB helicase"/>
    <property type="match status" value="1"/>
</dbReference>
<reference evidence="6 7" key="1">
    <citation type="submission" date="2016-05" db="EMBL/GenBank/DDBJ databases">
        <title>Genome sequencing of Acetobacter pasteurianus strain SRCM100623.</title>
        <authorList>
            <person name="Song Y.R."/>
        </authorList>
    </citation>
    <scope>NUCLEOTIDE SEQUENCE [LARGE SCALE GENOMIC DNA]</scope>
    <source>
        <strain evidence="6 7">SRCM100623</strain>
    </source>
</reference>
<sequence length="160" mass="18770">MCEKQNLIEQKIIANVLVDNKKILFYLDLFSERCFSTDLHNDIAEIIYKKILSKELADPITLIEDFKCLETLKNNGGTKYIAEILLSIKDNYIEKLDIKYPSIENLKRIYLSVPYNEKDIVKYLGAKWDGYAKIWYVPSNVDPNLFSRWFTVTEDKTNKS</sequence>
<dbReference type="AlphaFoldDB" id="A0A1A0D0V3"/>
<dbReference type="EMBL" id="LYUD01000125">
    <property type="protein sequence ID" value="OAZ68923.1"/>
    <property type="molecule type" value="Genomic_DNA"/>
</dbReference>
<dbReference type="GO" id="GO:0006269">
    <property type="term" value="P:DNA replication, synthesis of primer"/>
    <property type="evidence" value="ECO:0007669"/>
    <property type="project" value="UniProtKB-KW"/>
</dbReference>
<evidence type="ECO:0000313" key="7">
    <source>
        <dbReference type="Proteomes" id="UP000093796"/>
    </source>
</evidence>
<dbReference type="InterPro" id="IPR036185">
    <property type="entry name" value="DNA_heli_DnaB-like_N_sf"/>
</dbReference>
<feature type="domain" description="DUF5710" evidence="5">
    <location>
        <begin position="108"/>
        <end position="150"/>
    </location>
</feature>
<keyword evidence="2" id="KW-0235">DNA replication</keyword>
<dbReference type="PATRIC" id="fig|438.15.peg.2617"/>
<name>A0A1A0D0V3_ACEPA</name>
<keyword evidence="1" id="KW-0639">Primosome</keyword>
<dbReference type="RefSeq" id="WP_064776363.1">
    <property type="nucleotide sequence ID" value="NZ_LYUD01000125.1"/>
</dbReference>
<dbReference type="GO" id="GO:0005524">
    <property type="term" value="F:ATP binding"/>
    <property type="evidence" value="ECO:0007669"/>
    <property type="project" value="InterPro"/>
</dbReference>
<feature type="domain" description="DNA helicase DnaB-like N-terminal" evidence="4">
    <location>
        <begin position="7"/>
        <end position="88"/>
    </location>
</feature>
<evidence type="ECO:0000313" key="6">
    <source>
        <dbReference type="EMBL" id="OAZ68923.1"/>
    </source>
</evidence>